<dbReference type="KEGG" id="apre:CNX65_16810"/>
<feature type="signal peptide" evidence="1">
    <location>
        <begin position="1"/>
        <end position="24"/>
    </location>
</feature>
<sequence length="128" mass="13211">MRLPAFALAASAVGLLLTAPSAVADPGDPNEAWPPGNCPRGSFCAWPHWANPEPAPVEPPSLVSAGAWTGSALTSTYYNHTSGNIDVDYTFTWPGGTPTSATVCAPPGGNIFYLQVVVTALRPRAGTC</sequence>
<evidence type="ECO:0000313" key="2">
    <source>
        <dbReference type="EMBL" id="ATE54735.1"/>
    </source>
</evidence>
<protein>
    <recommendedName>
        <fullName evidence="4">Peptidase inhibitor family I36</fullName>
    </recommendedName>
</protein>
<accession>A0A290Z6X6</accession>
<keyword evidence="3" id="KW-1185">Reference proteome</keyword>
<name>A0A290Z6X6_9PSEU</name>
<evidence type="ECO:0008006" key="4">
    <source>
        <dbReference type="Google" id="ProtNLM"/>
    </source>
</evidence>
<organism evidence="2 3">
    <name type="scientific">Actinosynnema pretiosum</name>
    <dbReference type="NCBI Taxonomy" id="42197"/>
    <lineage>
        <taxon>Bacteria</taxon>
        <taxon>Bacillati</taxon>
        <taxon>Actinomycetota</taxon>
        <taxon>Actinomycetes</taxon>
        <taxon>Pseudonocardiales</taxon>
        <taxon>Pseudonocardiaceae</taxon>
        <taxon>Actinosynnema</taxon>
    </lineage>
</organism>
<keyword evidence="1" id="KW-0732">Signal</keyword>
<evidence type="ECO:0000313" key="3">
    <source>
        <dbReference type="Proteomes" id="UP000218505"/>
    </source>
</evidence>
<reference evidence="2" key="1">
    <citation type="submission" date="2017-09" db="EMBL/GenBank/DDBJ databases">
        <title>Complete Genome Sequence of ansamitocin-producing Bacterium Actinosynnema pretiosum X47.</title>
        <authorList>
            <person name="Cao G."/>
            <person name="Zong G."/>
            <person name="Zhong C."/>
            <person name="Fu J."/>
        </authorList>
    </citation>
    <scope>NUCLEOTIDE SEQUENCE [LARGE SCALE GENOMIC DNA]</scope>
    <source>
        <strain evidence="2">X47</strain>
    </source>
</reference>
<dbReference type="AlphaFoldDB" id="A0A290Z6X6"/>
<dbReference type="EMBL" id="CP023445">
    <property type="protein sequence ID" value="ATE54735.1"/>
    <property type="molecule type" value="Genomic_DNA"/>
</dbReference>
<dbReference type="RefSeq" id="WP_096494175.1">
    <property type="nucleotide sequence ID" value="NZ_CP023445.1"/>
</dbReference>
<proteinExistence type="predicted"/>
<dbReference type="Proteomes" id="UP000218505">
    <property type="component" value="Chromosome"/>
</dbReference>
<gene>
    <name evidence="2" type="ORF">CNX65_16810</name>
</gene>
<evidence type="ECO:0000256" key="1">
    <source>
        <dbReference type="SAM" id="SignalP"/>
    </source>
</evidence>
<feature type="chain" id="PRO_5012968120" description="Peptidase inhibitor family I36" evidence="1">
    <location>
        <begin position="25"/>
        <end position="128"/>
    </location>
</feature>